<keyword evidence="8" id="KW-1185">Reference proteome</keyword>
<reference evidence="7 8" key="2">
    <citation type="journal article" date="2012" name="Stand. Genomic Sci.">
        <title>Genome sequence of the moderately thermophilic, amino-acid-degrading and sulfur-reducing bacterium Thermovirga lienii type strain (Cas60314(T)).</title>
        <authorList>
            <person name="Goker M."/>
            <person name="Saunders E."/>
            <person name="Lapidus A."/>
            <person name="Nolan M."/>
            <person name="Lucas S."/>
            <person name="Hammon N."/>
            <person name="Deshpande S."/>
            <person name="Cheng J.F."/>
            <person name="Han C."/>
            <person name="Tapia R."/>
            <person name="Goodwin L.A."/>
            <person name="Pitluck S."/>
            <person name="Liolios K."/>
            <person name="Mavromatis K."/>
            <person name="Pagani I."/>
            <person name="Ivanova N."/>
            <person name="Mikhailova N."/>
            <person name="Pati A."/>
            <person name="Chen A."/>
            <person name="Palaniappan K."/>
            <person name="Land M."/>
            <person name="Chang Y.J."/>
            <person name="Jeffries C.D."/>
            <person name="Brambilla E.M."/>
            <person name="Rohde M."/>
            <person name="Spring S."/>
            <person name="Detter J.C."/>
            <person name="Woyke T."/>
            <person name="Bristow J."/>
            <person name="Eisen J.A."/>
            <person name="Markowitz V."/>
            <person name="Hugenholtz P."/>
            <person name="Kyrpides N.C."/>
            <person name="Klenk H.P."/>
        </authorList>
    </citation>
    <scope>NUCLEOTIDE SEQUENCE [LARGE SCALE GENOMIC DNA]</scope>
    <source>
        <strain evidence="8">ATCC BAA-1197 / DSM 17291 / Cas60314</strain>
    </source>
</reference>
<dbReference type="CDD" id="cd05688">
    <property type="entry name" value="S1_RPS1_repeat_ec3"/>
    <property type="match status" value="2"/>
</dbReference>
<dbReference type="InterPro" id="IPR050437">
    <property type="entry name" value="Ribos_protein_bS1-like"/>
</dbReference>
<sequence length="514" mass="58388">MLMDENKQNKENFEMSNNKPQDTQAPKPQENEETMENIFEQYIADDIRRGKVVEGVIVDATDGGWLVDVGFKVEGFLPKNEWSQGILVEEKETPQKGETVTVKVVSIKHGEESQLIVSRWRCEFDRRWNELEKHLEQSDIVTVKGLRKVKGGLIVDCLGLEGFIPISHTSEEGKSVNLSKLVGGTFDAKVIEKDRRKRRLVLSRRVILEEERSKLLDEFYGKVSEGDVVEGTVSTVTSFGAFVDLGPIEGLIHNSELSWQKNVNPRDVVSKGDKVSVKVIGIDREKNKISLSLKQLQPDPWESAKEKLSVGDIVKGTVTNVMDFGVFVEVLPGVEGLIHIGDLSWHRIKHPKEVVKKGQTIEVQVLSLDWENKRIGLGLKQLHDPWKNIEERYQVNQDYPVKVVRLTDFGAFVELEQGVEGLIHVSQIARKRVEKPSDVLSIGQEVQARLVDMRPQERRIRLSIAAIEEEKYRKQREEEKKQRMAEQAKSKPQFASDEDNVSVTIGDILGDFLK</sequence>
<dbReference type="KEGG" id="tli:Tlie_0878"/>
<dbReference type="AlphaFoldDB" id="G7V9R1"/>
<dbReference type="GO" id="GO:0005840">
    <property type="term" value="C:ribosome"/>
    <property type="evidence" value="ECO:0007669"/>
    <property type="project" value="UniProtKB-KW"/>
</dbReference>
<dbReference type="PANTHER" id="PTHR10724:SF7">
    <property type="entry name" value="SMALL RIBOSOMAL SUBUNIT PROTEIN BS1C"/>
    <property type="match status" value="1"/>
</dbReference>
<dbReference type="GO" id="GO:0005737">
    <property type="term" value="C:cytoplasm"/>
    <property type="evidence" value="ECO:0007669"/>
    <property type="project" value="UniProtKB-ARBA"/>
</dbReference>
<comment type="similarity">
    <text evidence="1">Belongs to the bacterial ribosomal protein bS1 family.</text>
</comment>
<feature type="domain" description="S1 motif" evidence="6">
    <location>
        <begin position="396"/>
        <end position="465"/>
    </location>
</feature>
<feature type="domain" description="S1 motif" evidence="6">
    <location>
        <begin position="138"/>
        <end position="205"/>
    </location>
</feature>
<evidence type="ECO:0000256" key="5">
    <source>
        <dbReference type="SAM" id="MobiDB-lite"/>
    </source>
</evidence>
<dbReference type="GO" id="GO:0006412">
    <property type="term" value="P:translation"/>
    <property type="evidence" value="ECO:0007669"/>
    <property type="project" value="TreeGrafter"/>
</dbReference>
<feature type="compositionally biased region" description="Polar residues" evidence="5">
    <location>
        <begin position="14"/>
        <end position="26"/>
    </location>
</feature>
<dbReference type="InterPro" id="IPR003029">
    <property type="entry name" value="S1_domain"/>
</dbReference>
<dbReference type="InterPro" id="IPR012340">
    <property type="entry name" value="NA-bd_OB-fold"/>
</dbReference>
<dbReference type="Gene3D" id="2.40.50.140">
    <property type="entry name" value="Nucleic acid-binding proteins"/>
    <property type="match status" value="5"/>
</dbReference>
<evidence type="ECO:0000256" key="4">
    <source>
        <dbReference type="ARBA" id="ARBA00025604"/>
    </source>
</evidence>
<dbReference type="EMBL" id="CP003096">
    <property type="protein sequence ID" value="AER66611.1"/>
    <property type="molecule type" value="Genomic_DNA"/>
</dbReference>
<evidence type="ECO:0000313" key="7">
    <source>
        <dbReference type="EMBL" id="AER66611.1"/>
    </source>
</evidence>
<evidence type="ECO:0000313" key="8">
    <source>
        <dbReference type="Proteomes" id="UP000005868"/>
    </source>
</evidence>
<keyword evidence="2 7" id="KW-0689">Ribosomal protein</keyword>
<dbReference type="FunFam" id="2.40.50.140:FF:000103">
    <property type="entry name" value="protein RRP5 homolog"/>
    <property type="match status" value="1"/>
</dbReference>
<dbReference type="SUPFAM" id="SSF50249">
    <property type="entry name" value="Nucleic acid-binding proteins"/>
    <property type="match status" value="5"/>
</dbReference>
<feature type="domain" description="S1 motif" evidence="6">
    <location>
        <begin position="311"/>
        <end position="380"/>
    </location>
</feature>
<dbReference type="STRING" id="580340.Tlie_0878"/>
<keyword evidence="3" id="KW-0687">Ribonucleoprotein</keyword>
<accession>G7V9R1</accession>
<dbReference type="GO" id="GO:0003729">
    <property type="term" value="F:mRNA binding"/>
    <property type="evidence" value="ECO:0007669"/>
    <property type="project" value="UniProtKB-ARBA"/>
</dbReference>
<comment type="function">
    <text evidence="4">Binds mRNA; thus facilitating recognition of the initiation point. It is needed to translate mRNA with a short Shine-Dalgarno (SD) purine-rich sequence.</text>
</comment>
<dbReference type="eggNOG" id="COG0539">
    <property type="taxonomic scope" value="Bacteria"/>
</dbReference>
<dbReference type="Proteomes" id="UP000005868">
    <property type="component" value="Chromosome"/>
</dbReference>
<evidence type="ECO:0000259" key="6">
    <source>
        <dbReference type="PROSITE" id="PS50126"/>
    </source>
</evidence>
<proteinExistence type="inferred from homology"/>
<feature type="compositionally biased region" description="Basic and acidic residues" evidence="5">
    <location>
        <begin position="475"/>
        <end position="489"/>
    </location>
</feature>
<evidence type="ECO:0000256" key="3">
    <source>
        <dbReference type="ARBA" id="ARBA00023274"/>
    </source>
</evidence>
<feature type="compositionally biased region" description="Basic and acidic residues" evidence="5">
    <location>
        <begin position="1"/>
        <end position="13"/>
    </location>
</feature>
<dbReference type="Pfam" id="PF00575">
    <property type="entry name" value="S1"/>
    <property type="match status" value="5"/>
</dbReference>
<dbReference type="PRINTS" id="PR00681">
    <property type="entry name" value="RIBOSOMALS1"/>
</dbReference>
<dbReference type="GO" id="GO:0003735">
    <property type="term" value="F:structural constituent of ribosome"/>
    <property type="evidence" value="ECO:0007669"/>
    <property type="project" value="TreeGrafter"/>
</dbReference>
<organism evidence="7 8">
    <name type="scientific">Thermovirga lienii (strain ATCC BAA-1197 / DSM 17291 / Cas60314)</name>
    <dbReference type="NCBI Taxonomy" id="580340"/>
    <lineage>
        <taxon>Bacteria</taxon>
        <taxon>Thermotogati</taxon>
        <taxon>Synergistota</taxon>
        <taxon>Synergistia</taxon>
        <taxon>Synergistales</taxon>
        <taxon>Thermovirgaceae</taxon>
        <taxon>Thermovirga</taxon>
    </lineage>
</organism>
<evidence type="ECO:0000256" key="1">
    <source>
        <dbReference type="ARBA" id="ARBA00006767"/>
    </source>
</evidence>
<name>G7V9R1_THELD</name>
<dbReference type="HOGENOM" id="CLU_015805_2_1_0"/>
<dbReference type="CDD" id="cd04465">
    <property type="entry name" value="S1_RPS1_repeat_ec2_hs2"/>
    <property type="match status" value="1"/>
</dbReference>
<gene>
    <name evidence="7" type="ordered locus">Tlie_0878</name>
</gene>
<dbReference type="PANTHER" id="PTHR10724">
    <property type="entry name" value="30S RIBOSOMAL PROTEIN S1"/>
    <property type="match status" value="1"/>
</dbReference>
<feature type="domain" description="S1 motif" evidence="6">
    <location>
        <begin position="50"/>
        <end position="120"/>
    </location>
</feature>
<dbReference type="SMART" id="SM00316">
    <property type="entry name" value="S1"/>
    <property type="match status" value="5"/>
</dbReference>
<feature type="domain" description="S1 motif" evidence="6">
    <location>
        <begin position="226"/>
        <end position="294"/>
    </location>
</feature>
<dbReference type="InterPro" id="IPR035104">
    <property type="entry name" value="Ribosomal_protein_S1-like"/>
</dbReference>
<evidence type="ECO:0000256" key="2">
    <source>
        <dbReference type="ARBA" id="ARBA00022980"/>
    </source>
</evidence>
<feature type="region of interest" description="Disordered" evidence="5">
    <location>
        <begin position="1"/>
        <end position="32"/>
    </location>
</feature>
<dbReference type="PROSITE" id="PS50126">
    <property type="entry name" value="S1"/>
    <property type="match status" value="5"/>
</dbReference>
<dbReference type="FunFam" id="2.40.50.140:FF:000051">
    <property type="entry name" value="RNA-binding transcriptional accessory protein"/>
    <property type="match status" value="1"/>
</dbReference>
<reference evidence="8" key="1">
    <citation type="submission" date="2011-10" db="EMBL/GenBank/DDBJ databases">
        <title>The complete genome of chromosome of Thermovirga lienii DSM 17291.</title>
        <authorList>
            <consortium name="US DOE Joint Genome Institute (JGI-PGF)"/>
            <person name="Lucas S."/>
            <person name="Copeland A."/>
            <person name="Lapidus A."/>
            <person name="Glavina del Rio T."/>
            <person name="Dalin E."/>
            <person name="Tice H."/>
            <person name="Bruce D."/>
            <person name="Goodwin L."/>
            <person name="Pitluck S."/>
            <person name="Peters L."/>
            <person name="Mikhailova N."/>
            <person name="Saunders E."/>
            <person name="Kyrpides N."/>
            <person name="Mavromatis K."/>
            <person name="Ivanova N."/>
            <person name="Last F.I."/>
            <person name="Brettin T."/>
            <person name="Detter J.C."/>
            <person name="Han C."/>
            <person name="Larimer F."/>
            <person name="Land M."/>
            <person name="Hauser L."/>
            <person name="Markowitz V."/>
            <person name="Cheng J.-F."/>
            <person name="Hugenholtz P."/>
            <person name="Woyke T."/>
            <person name="Wu D."/>
            <person name="Spring S."/>
            <person name="Schroeder M."/>
            <person name="Brambilla E.-M."/>
            <person name="Klenk H.-P."/>
            <person name="Eisen J.A."/>
        </authorList>
    </citation>
    <scope>NUCLEOTIDE SEQUENCE [LARGE SCALE GENOMIC DNA]</scope>
    <source>
        <strain evidence="8">ATCC BAA-1197 / DSM 17291 / Cas60314</strain>
    </source>
</reference>
<protein>
    <submittedName>
        <fullName evidence="7">SSU ribosomal protein S1P</fullName>
    </submittedName>
</protein>
<feature type="region of interest" description="Disordered" evidence="5">
    <location>
        <begin position="475"/>
        <end position="497"/>
    </location>
</feature>